<comment type="catalytic activity">
    <reaction evidence="7">
        <text>L-threonyl-[protein] + ATP = O-phospho-L-threonyl-[protein] + ADP + H(+)</text>
        <dbReference type="Rhea" id="RHEA:46608"/>
        <dbReference type="Rhea" id="RHEA-COMP:11060"/>
        <dbReference type="Rhea" id="RHEA-COMP:11605"/>
        <dbReference type="ChEBI" id="CHEBI:15378"/>
        <dbReference type="ChEBI" id="CHEBI:30013"/>
        <dbReference type="ChEBI" id="CHEBI:30616"/>
        <dbReference type="ChEBI" id="CHEBI:61977"/>
        <dbReference type="ChEBI" id="CHEBI:456216"/>
        <dbReference type="EC" id="2.7.11.1"/>
    </reaction>
</comment>
<keyword evidence="3" id="KW-0808">Transferase</keyword>
<dbReference type="InterPro" id="IPR051334">
    <property type="entry name" value="SRPK"/>
</dbReference>
<dbReference type="Gene3D" id="3.30.200.20">
    <property type="entry name" value="Phosphorylase Kinase, domain 1"/>
    <property type="match status" value="1"/>
</dbReference>
<dbReference type="AlphaFoldDB" id="A0A395HPC0"/>
<dbReference type="GO" id="GO:0050684">
    <property type="term" value="P:regulation of mRNA processing"/>
    <property type="evidence" value="ECO:0007669"/>
    <property type="project" value="TreeGrafter"/>
</dbReference>
<feature type="domain" description="Protein kinase" evidence="9">
    <location>
        <begin position="70"/>
        <end position="419"/>
    </location>
</feature>
<evidence type="ECO:0000256" key="8">
    <source>
        <dbReference type="ARBA" id="ARBA00048679"/>
    </source>
</evidence>
<evidence type="ECO:0000259" key="9">
    <source>
        <dbReference type="PROSITE" id="PS50011"/>
    </source>
</evidence>
<dbReference type="VEuPathDB" id="FungiDB:BO97DRAFT_457814"/>
<organism evidence="10 11">
    <name type="scientific">Aspergillus homomorphus (strain CBS 101889)</name>
    <dbReference type="NCBI Taxonomy" id="1450537"/>
    <lineage>
        <taxon>Eukaryota</taxon>
        <taxon>Fungi</taxon>
        <taxon>Dikarya</taxon>
        <taxon>Ascomycota</taxon>
        <taxon>Pezizomycotina</taxon>
        <taxon>Eurotiomycetes</taxon>
        <taxon>Eurotiomycetidae</taxon>
        <taxon>Eurotiales</taxon>
        <taxon>Aspergillaceae</taxon>
        <taxon>Aspergillus</taxon>
        <taxon>Aspergillus subgen. Circumdati</taxon>
    </lineage>
</organism>
<evidence type="ECO:0000256" key="5">
    <source>
        <dbReference type="ARBA" id="ARBA00022777"/>
    </source>
</evidence>
<evidence type="ECO:0000256" key="2">
    <source>
        <dbReference type="ARBA" id="ARBA00022527"/>
    </source>
</evidence>
<evidence type="ECO:0000256" key="4">
    <source>
        <dbReference type="ARBA" id="ARBA00022741"/>
    </source>
</evidence>
<keyword evidence="4" id="KW-0547">Nucleotide-binding</keyword>
<evidence type="ECO:0000256" key="7">
    <source>
        <dbReference type="ARBA" id="ARBA00047899"/>
    </source>
</evidence>
<dbReference type="SMART" id="SM00220">
    <property type="entry name" value="S_TKc"/>
    <property type="match status" value="1"/>
</dbReference>
<gene>
    <name evidence="10" type="ORF">BO97DRAFT_457814</name>
</gene>
<dbReference type="PANTHER" id="PTHR47634:SF9">
    <property type="entry name" value="PROTEIN KINASE DOMAIN-CONTAINING PROTEIN-RELATED"/>
    <property type="match status" value="1"/>
</dbReference>
<dbReference type="InterPro" id="IPR000719">
    <property type="entry name" value="Prot_kinase_dom"/>
</dbReference>
<dbReference type="SUPFAM" id="SSF56112">
    <property type="entry name" value="Protein kinase-like (PK-like)"/>
    <property type="match status" value="1"/>
</dbReference>
<keyword evidence="11" id="KW-1185">Reference proteome</keyword>
<dbReference type="PROSITE" id="PS00108">
    <property type="entry name" value="PROTEIN_KINASE_ST"/>
    <property type="match status" value="1"/>
</dbReference>
<dbReference type="STRING" id="1450537.A0A395HPC0"/>
<dbReference type="OrthoDB" id="5979581at2759"/>
<dbReference type="Pfam" id="PF00069">
    <property type="entry name" value="Pkinase"/>
    <property type="match status" value="2"/>
</dbReference>
<name>A0A395HPC0_ASPHC</name>
<sequence length="423" mass="47967">MYLSATRRTLSLPNLNPIIPLATIPKCKRVPHTRTLHIPTTQPWEEERLPFYRPEEFYPVHIGEILHSKYRVVGKLGYGSDSTVWLCHDQSEQRYTAIKIQTTTHSAQSLTGELRVYDHLSKLRSTHIGGVYIRGLYETFDVSGPDGVHRCLVHPPMHMSLHELRRMSSSSWGLSDGILKQTLGCVLQALDFLHSVAGVVHSDIKASNIMLSIDDDTMLADFEKAECESPSPRKVVNQHRTTYVSRKLRFPKDGLWGQPVLCDLGHARIGLSHRGLIQPDTYRAPEVLFDMEWGPSVDIWNLGVMVWDVFEDKHLFHALDEDGDYSPSHHVAEMVACLGLPLLSFVKRSQDTRHVFTDDGKWLGAGGVTIPTASLEASEESLCGDDINQRLFLQFIRSMLRWVPEERKTAKELLEDPWLDSSV</sequence>
<protein>
    <recommendedName>
        <fullName evidence="1">non-specific serine/threonine protein kinase</fullName>
        <ecNumber evidence="1">2.7.11.1</ecNumber>
    </recommendedName>
</protein>
<dbReference type="InterPro" id="IPR011009">
    <property type="entry name" value="Kinase-like_dom_sf"/>
</dbReference>
<dbReference type="Proteomes" id="UP000248961">
    <property type="component" value="Unassembled WGS sequence"/>
</dbReference>
<evidence type="ECO:0000256" key="1">
    <source>
        <dbReference type="ARBA" id="ARBA00012513"/>
    </source>
</evidence>
<proteinExistence type="predicted"/>
<dbReference type="InterPro" id="IPR008271">
    <property type="entry name" value="Ser/Thr_kinase_AS"/>
</dbReference>
<dbReference type="GO" id="GO:0000245">
    <property type="term" value="P:spliceosomal complex assembly"/>
    <property type="evidence" value="ECO:0007669"/>
    <property type="project" value="TreeGrafter"/>
</dbReference>
<dbReference type="RefSeq" id="XP_025548754.1">
    <property type="nucleotide sequence ID" value="XM_025699215.1"/>
</dbReference>
<accession>A0A395HPC0</accession>
<comment type="catalytic activity">
    <reaction evidence="8">
        <text>L-seryl-[protein] + ATP = O-phospho-L-seryl-[protein] + ADP + H(+)</text>
        <dbReference type="Rhea" id="RHEA:17989"/>
        <dbReference type="Rhea" id="RHEA-COMP:9863"/>
        <dbReference type="Rhea" id="RHEA-COMP:11604"/>
        <dbReference type="ChEBI" id="CHEBI:15378"/>
        <dbReference type="ChEBI" id="CHEBI:29999"/>
        <dbReference type="ChEBI" id="CHEBI:30616"/>
        <dbReference type="ChEBI" id="CHEBI:83421"/>
        <dbReference type="ChEBI" id="CHEBI:456216"/>
        <dbReference type="EC" id="2.7.11.1"/>
    </reaction>
</comment>
<evidence type="ECO:0000256" key="3">
    <source>
        <dbReference type="ARBA" id="ARBA00022679"/>
    </source>
</evidence>
<dbReference type="EC" id="2.7.11.1" evidence="1"/>
<keyword evidence="2" id="KW-0723">Serine/threonine-protein kinase</keyword>
<dbReference type="EMBL" id="KZ824302">
    <property type="protein sequence ID" value="RAL09600.1"/>
    <property type="molecule type" value="Genomic_DNA"/>
</dbReference>
<evidence type="ECO:0000256" key="6">
    <source>
        <dbReference type="ARBA" id="ARBA00022840"/>
    </source>
</evidence>
<dbReference type="GO" id="GO:0004674">
    <property type="term" value="F:protein serine/threonine kinase activity"/>
    <property type="evidence" value="ECO:0007669"/>
    <property type="project" value="UniProtKB-KW"/>
</dbReference>
<dbReference type="PROSITE" id="PS50011">
    <property type="entry name" value="PROTEIN_KINASE_DOM"/>
    <property type="match status" value="1"/>
</dbReference>
<evidence type="ECO:0000313" key="10">
    <source>
        <dbReference type="EMBL" id="RAL09600.1"/>
    </source>
</evidence>
<dbReference type="PANTHER" id="PTHR47634">
    <property type="entry name" value="PROTEIN KINASE DOMAIN-CONTAINING PROTEIN-RELATED"/>
    <property type="match status" value="1"/>
</dbReference>
<dbReference type="Gene3D" id="1.10.510.10">
    <property type="entry name" value="Transferase(Phosphotransferase) domain 1"/>
    <property type="match status" value="1"/>
</dbReference>
<keyword evidence="6" id="KW-0067">ATP-binding</keyword>
<reference evidence="10 11" key="1">
    <citation type="submission" date="2018-02" db="EMBL/GenBank/DDBJ databases">
        <title>The genomes of Aspergillus section Nigri reveals drivers in fungal speciation.</title>
        <authorList>
            <consortium name="DOE Joint Genome Institute"/>
            <person name="Vesth T.C."/>
            <person name="Nybo J."/>
            <person name="Theobald S."/>
            <person name="Brandl J."/>
            <person name="Frisvad J.C."/>
            <person name="Nielsen K.F."/>
            <person name="Lyhne E.K."/>
            <person name="Kogle M.E."/>
            <person name="Kuo A."/>
            <person name="Riley R."/>
            <person name="Clum A."/>
            <person name="Nolan M."/>
            <person name="Lipzen A."/>
            <person name="Salamov A."/>
            <person name="Henrissat B."/>
            <person name="Wiebenga A."/>
            <person name="De vries R.P."/>
            <person name="Grigoriev I.V."/>
            <person name="Mortensen U.H."/>
            <person name="Andersen M.R."/>
            <person name="Baker S.E."/>
        </authorList>
    </citation>
    <scope>NUCLEOTIDE SEQUENCE [LARGE SCALE GENOMIC DNA]</scope>
    <source>
        <strain evidence="10 11">CBS 101889</strain>
    </source>
</reference>
<dbReference type="GO" id="GO:0005524">
    <property type="term" value="F:ATP binding"/>
    <property type="evidence" value="ECO:0007669"/>
    <property type="project" value="UniProtKB-KW"/>
</dbReference>
<evidence type="ECO:0000313" key="11">
    <source>
        <dbReference type="Proteomes" id="UP000248961"/>
    </source>
</evidence>
<dbReference type="GeneID" id="37203504"/>
<keyword evidence="5 10" id="KW-0418">Kinase</keyword>